<organism evidence="2 3">
    <name type="scientific">Allorhodopirellula solitaria</name>
    <dbReference type="NCBI Taxonomy" id="2527987"/>
    <lineage>
        <taxon>Bacteria</taxon>
        <taxon>Pseudomonadati</taxon>
        <taxon>Planctomycetota</taxon>
        <taxon>Planctomycetia</taxon>
        <taxon>Pirellulales</taxon>
        <taxon>Pirellulaceae</taxon>
        <taxon>Allorhodopirellula</taxon>
    </lineage>
</organism>
<dbReference type="AlphaFoldDB" id="A0A5C5YF11"/>
<keyword evidence="1" id="KW-0732">Signal</keyword>
<dbReference type="OrthoDB" id="227808at2"/>
<reference evidence="2 3" key="1">
    <citation type="submission" date="2019-02" db="EMBL/GenBank/DDBJ databases">
        <title>Deep-cultivation of Planctomycetes and their phenomic and genomic characterization uncovers novel biology.</title>
        <authorList>
            <person name="Wiegand S."/>
            <person name="Jogler M."/>
            <person name="Boedeker C."/>
            <person name="Pinto D."/>
            <person name="Vollmers J."/>
            <person name="Rivas-Marin E."/>
            <person name="Kohn T."/>
            <person name="Peeters S.H."/>
            <person name="Heuer A."/>
            <person name="Rast P."/>
            <person name="Oberbeckmann S."/>
            <person name="Bunk B."/>
            <person name="Jeske O."/>
            <person name="Meyerdierks A."/>
            <person name="Storesund J.E."/>
            <person name="Kallscheuer N."/>
            <person name="Luecker S."/>
            <person name="Lage O.M."/>
            <person name="Pohl T."/>
            <person name="Merkel B.J."/>
            <person name="Hornburger P."/>
            <person name="Mueller R.-W."/>
            <person name="Bruemmer F."/>
            <person name="Labrenz M."/>
            <person name="Spormann A.M."/>
            <person name="Op Den Camp H."/>
            <person name="Overmann J."/>
            <person name="Amann R."/>
            <person name="Jetten M.S.M."/>
            <person name="Mascher T."/>
            <person name="Medema M.H."/>
            <person name="Devos D.P."/>
            <person name="Kaster A.-K."/>
            <person name="Ovreas L."/>
            <person name="Rohde M."/>
            <person name="Galperin M.Y."/>
            <person name="Jogler C."/>
        </authorList>
    </citation>
    <scope>NUCLEOTIDE SEQUENCE [LARGE SCALE GENOMIC DNA]</scope>
    <source>
        <strain evidence="2 3">CA85</strain>
    </source>
</reference>
<name>A0A5C5YF11_9BACT</name>
<keyword evidence="3" id="KW-1185">Reference proteome</keyword>
<dbReference type="EMBL" id="SJPK01000002">
    <property type="protein sequence ID" value="TWT74316.1"/>
    <property type="molecule type" value="Genomic_DNA"/>
</dbReference>
<evidence type="ECO:0000256" key="1">
    <source>
        <dbReference type="SAM" id="SignalP"/>
    </source>
</evidence>
<dbReference type="Proteomes" id="UP000318053">
    <property type="component" value="Unassembled WGS sequence"/>
</dbReference>
<feature type="chain" id="PRO_5022688516" evidence="1">
    <location>
        <begin position="27"/>
        <end position="633"/>
    </location>
</feature>
<sequence length="633" mass="69982" precursor="true">MAKICRRTAIAFIALFPLLSASAQQADTRETAMGSADQLVAEAIWSIVDFETMQPRDPQAAFETAARAYPESAKVVYWRGRFGAYSADRTRITRQISETLKKLAEPGADDSELADPVLEQKMRSVRSYAKVISDRLQQRAKDESNTDVVKSPEACFLEAVSLDPSLIAAWARLAESSDREIAFAAIDAWAEQEPDNALPFYAKAIVLMRTANQGDPLDVAVIEALEEGNQRPGCRVPEEPWPVDFQLSFPKSLPEEAAEFAGKPVSPFMWRSMIENLFFQLLAIDGGTSVSEAALRHLGSAILHDSHRLSPQEDVRYLRAFVGVGLHLIDSNRLMFGGMAGSVERILQRLENIAVDQGDFQHADELLTIEKHVRAVQSKVFDEYRAAEMGEDPARNDREATKIMAANRKSFAVPSIQFARSREPMMVFSDADEAGEDGWVLMNLCLSDDRRVMVRPADQELPDPIPDADALSDLGYLTLGQAINRVRQSNLGNRQRQGIFLVVDQTDLDADMASECYTKGYVGQRDSCIVAFTDRESLESFREYYPYVNVRVAQILSPDGELDDEQIDAVSPQADLLVAPLASLLKPDGEILPALKSSACRFIATGADQEVLMQAAKKVPSIEGVVVSDLPTR</sequence>
<feature type="signal peptide" evidence="1">
    <location>
        <begin position="1"/>
        <end position="26"/>
    </location>
</feature>
<evidence type="ECO:0000313" key="3">
    <source>
        <dbReference type="Proteomes" id="UP000318053"/>
    </source>
</evidence>
<accession>A0A5C5YF11</accession>
<dbReference type="RefSeq" id="WP_146390310.1">
    <property type="nucleotide sequence ID" value="NZ_SJPK01000002.1"/>
</dbReference>
<gene>
    <name evidence="2" type="ORF">CA85_12030</name>
</gene>
<protein>
    <submittedName>
        <fullName evidence="2">Uncharacterized protein</fullName>
    </submittedName>
</protein>
<proteinExistence type="predicted"/>
<evidence type="ECO:0000313" key="2">
    <source>
        <dbReference type="EMBL" id="TWT74316.1"/>
    </source>
</evidence>
<comment type="caution">
    <text evidence="2">The sequence shown here is derived from an EMBL/GenBank/DDBJ whole genome shotgun (WGS) entry which is preliminary data.</text>
</comment>